<feature type="domain" description="SLH" evidence="2">
    <location>
        <begin position="20"/>
        <end position="83"/>
    </location>
</feature>
<dbReference type="AlphaFoldDB" id="A0A428MTZ5"/>
<evidence type="ECO:0000313" key="3">
    <source>
        <dbReference type="EMBL" id="RSL29546.1"/>
    </source>
</evidence>
<dbReference type="Pfam" id="PF00395">
    <property type="entry name" value="SLH"/>
    <property type="match status" value="2"/>
</dbReference>
<evidence type="ECO:0000256" key="1">
    <source>
        <dbReference type="ARBA" id="ARBA00022729"/>
    </source>
</evidence>
<name>A0A428MTZ5_9BACI</name>
<protein>
    <submittedName>
        <fullName evidence="3">S-layer homology domain-containing protein</fullName>
    </submittedName>
</protein>
<dbReference type="EMBL" id="RBVX01000061">
    <property type="protein sequence ID" value="RSL29546.1"/>
    <property type="molecule type" value="Genomic_DNA"/>
</dbReference>
<dbReference type="PROSITE" id="PS51272">
    <property type="entry name" value="SLH"/>
    <property type="match status" value="2"/>
</dbReference>
<reference evidence="3 4" key="1">
    <citation type="submission" date="2018-10" db="EMBL/GenBank/DDBJ databases">
        <title>Draft genome sequence of Bacillus salarius IM0101, isolated from a hypersaline soil in Inner Mongolia, China.</title>
        <authorList>
            <person name="Yamprayoonswat W."/>
            <person name="Boonvisut S."/>
            <person name="Jumpathong W."/>
            <person name="Sittihan S."/>
            <person name="Ruangsuj P."/>
            <person name="Wanthongcharoen S."/>
            <person name="Thongpramul N."/>
            <person name="Pimmason S."/>
            <person name="Yu B."/>
            <person name="Yasawong M."/>
        </authorList>
    </citation>
    <scope>NUCLEOTIDE SEQUENCE [LARGE SCALE GENOMIC DNA]</scope>
    <source>
        <strain evidence="3 4">IM0101</strain>
    </source>
</reference>
<evidence type="ECO:0000259" key="2">
    <source>
        <dbReference type="PROSITE" id="PS51272"/>
    </source>
</evidence>
<dbReference type="OrthoDB" id="9798386at2"/>
<organism evidence="3 4">
    <name type="scientific">Salibacterium salarium</name>
    <dbReference type="NCBI Taxonomy" id="284579"/>
    <lineage>
        <taxon>Bacteria</taxon>
        <taxon>Bacillati</taxon>
        <taxon>Bacillota</taxon>
        <taxon>Bacilli</taxon>
        <taxon>Bacillales</taxon>
        <taxon>Bacillaceae</taxon>
    </lineage>
</organism>
<gene>
    <name evidence="3" type="ORF">D7Z54_30565</name>
</gene>
<sequence length="137" mass="14849">MRGQSLAMIGRLLGWDNAPTDTHFSDVGESYFGSGFIEVATREGFISGFPDGTFRPNDSITRGQMAAILGNVFEFEGEDSDFVDVDAETTTGAAAIAYLSEHDIVSGYDDGSFRPTATLSRAQFASIFYKLGEHLQD</sequence>
<dbReference type="PANTHER" id="PTHR43308">
    <property type="entry name" value="OUTER MEMBRANE PROTEIN ALPHA-RELATED"/>
    <property type="match status" value="1"/>
</dbReference>
<keyword evidence="4" id="KW-1185">Reference proteome</keyword>
<evidence type="ECO:0000313" key="4">
    <source>
        <dbReference type="Proteomes" id="UP000275076"/>
    </source>
</evidence>
<accession>A0A428MTZ5</accession>
<keyword evidence="1" id="KW-0732">Signal</keyword>
<dbReference type="InterPro" id="IPR051465">
    <property type="entry name" value="Cell_Envelope_Struct_Comp"/>
</dbReference>
<dbReference type="InterPro" id="IPR001119">
    <property type="entry name" value="SLH_dom"/>
</dbReference>
<comment type="caution">
    <text evidence="3">The sequence shown here is derived from an EMBL/GenBank/DDBJ whole genome shotgun (WGS) entry which is preliminary data.</text>
</comment>
<dbReference type="Proteomes" id="UP000275076">
    <property type="component" value="Unassembled WGS sequence"/>
</dbReference>
<proteinExistence type="predicted"/>
<feature type="domain" description="SLH" evidence="2">
    <location>
        <begin position="84"/>
        <end position="137"/>
    </location>
</feature>
<dbReference type="RefSeq" id="WP_125562294.1">
    <property type="nucleotide sequence ID" value="NZ_RBVX01000061.1"/>
</dbReference>
<dbReference type="PANTHER" id="PTHR43308:SF5">
    <property type="entry name" value="S-LAYER PROTEIN _ PEPTIDOGLYCAN ENDO-BETA-N-ACETYLGLUCOSAMINIDASE"/>
    <property type="match status" value="1"/>
</dbReference>